<name>A0A1H3EHU6_9FLAO</name>
<dbReference type="Proteomes" id="UP000199595">
    <property type="component" value="Unassembled WGS sequence"/>
</dbReference>
<dbReference type="STRING" id="762486.SAMN05444411_10988"/>
<accession>A0A1H3EHU6</accession>
<sequence length="95" mass="11225">MKTMKLKATEAILKEDQLFEKFEKEFNKLNLIDYIKSSNDLKIKGGKNPFSREFLKKLYKKTKDKFENFIESAMGLAIKDIHKLIDVKKELKIII</sequence>
<gene>
    <name evidence="1" type="ORF">SAMN05444411_10988</name>
</gene>
<reference evidence="1 2" key="1">
    <citation type="submission" date="2016-10" db="EMBL/GenBank/DDBJ databases">
        <authorList>
            <person name="de Groot N.N."/>
        </authorList>
    </citation>
    <scope>NUCLEOTIDE SEQUENCE [LARGE SCALE GENOMIC DNA]</scope>
    <source>
        <strain evidence="1 2">DSM 24956</strain>
    </source>
</reference>
<proteinExistence type="predicted"/>
<organism evidence="1 2">
    <name type="scientific">Lutibacter oricola</name>
    <dbReference type="NCBI Taxonomy" id="762486"/>
    <lineage>
        <taxon>Bacteria</taxon>
        <taxon>Pseudomonadati</taxon>
        <taxon>Bacteroidota</taxon>
        <taxon>Flavobacteriia</taxon>
        <taxon>Flavobacteriales</taxon>
        <taxon>Flavobacteriaceae</taxon>
        <taxon>Lutibacter</taxon>
    </lineage>
</organism>
<protein>
    <submittedName>
        <fullName evidence="1">Uncharacterized protein</fullName>
    </submittedName>
</protein>
<evidence type="ECO:0000313" key="1">
    <source>
        <dbReference type="EMBL" id="SDX77509.1"/>
    </source>
</evidence>
<dbReference type="EMBL" id="FNNJ01000009">
    <property type="protein sequence ID" value="SDX77509.1"/>
    <property type="molecule type" value="Genomic_DNA"/>
</dbReference>
<dbReference type="AlphaFoldDB" id="A0A1H3EHU6"/>
<keyword evidence="2" id="KW-1185">Reference proteome</keyword>
<evidence type="ECO:0000313" key="2">
    <source>
        <dbReference type="Proteomes" id="UP000199595"/>
    </source>
</evidence>